<accession>A0A516KDN2</accession>
<gene>
    <name evidence="1" type="ORF">FN924_04625</name>
</gene>
<dbReference type="SMART" id="SM00855">
    <property type="entry name" value="PGAM"/>
    <property type="match status" value="1"/>
</dbReference>
<reference evidence="1 2" key="1">
    <citation type="submission" date="2019-07" db="EMBL/GenBank/DDBJ databases">
        <authorList>
            <person name="Li J."/>
        </authorList>
    </citation>
    <scope>NUCLEOTIDE SEQUENCE [LARGE SCALE GENOMIC DNA]</scope>
    <source>
        <strain evidence="1 2">TKL69</strain>
    </source>
</reference>
<name>A0A516KDN2_9BACI</name>
<evidence type="ECO:0000313" key="1">
    <source>
        <dbReference type="EMBL" id="QDP39522.1"/>
    </source>
</evidence>
<dbReference type="Gene3D" id="3.40.50.1240">
    <property type="entry name" value="Phosphoglycerate mutase-like"/>
    <property type="match status" value="1"/>
</dbReference>
<dbReference type="SUPFAM" id="SSF53254">
    <property type="entry name" value="Phosphoglycerate mutase-like"/>
    <property type="match status" value="1"/>
</dbReference>
<dbReference type="PANTHER" id="PTHR48100">
    <property type="entry name" value="BROAD-SPECIFICITY PHOSPHATASE YOR283W-RELATED"/>
    <property type="match status" value="1"/>
</dbReference>
<dbReference type="KEGG" id="aqt:FN924_04625"/>
<proteinExistence type="predicted"/>
<protein>
    <submittedName>
        <fullName evidence="1">Histidine phosphatase family protein</fullName>
    </submittedName>
</protein>
<dbReference type="RefSeq" id="WP_143892272.1">
    <property type="nucleotide sequence ID" value="NZ_CP041666.1"/>
</dbReference>
<dbReference type="OrthoDB" id="2435937at2"/>
<organism evidence="1 2">
    <name type="scientific">Radiobacillus deserti</name>
    <dbReference type="NCBI Taxonomy" id="2594883"/>
    <lineage>
        <taxon>Bacteria</taxon>
        <taxon>Bacillati</taxon>
        <taxon>Bacillota</taxon>
        <taxon>Bacilli</taxon>
        <taxon>Bacillales</taxon>
        <taxon>Bacillaceae</taxon>
        <taxon>Radiobacillus</taxon>
    </lineage>
</organism>
<dbReference type="EMBL" id="CP041666">
    <property type="protein sequence ID" value="QDP39522.1"/>
    <property type="molecule type" value="Genomic_DNA"/>
</dbReference>
<dbReference type="InterPro" id="IPR029033">
    <property type="entry name" value="His_PPase_superfam"/>
</dbReference>
<dbReference type="AlphaFoldDB" id="A0A516KDN2"/>
<dbReference type="GO" id="GO:0016791">
    <property type="term" value="F:phosphatase activity"/>
    <property type="evidence" value="ECO:0007669"/>
    <property type="project" value="TreeGrafter"/>
</dbReference>
<dbReference type="CDD" id="cd07040">
    <property type="entry name" value="HP"/>
    <property type="match status" value="1"/>
</dbReference>
<evidence type="ECO:0000313" key="2">
    <source>
        <dbReference type="Proteomes" id="UP000315215"/>
    </source>
</evidence>
<dbReference type="InterPro" id="IPR050275">
    <property type="entry name" value="PGM_Phosphatase"/>
</dbReference>
<dbReference type="PANTHER" id="PTHR48100:SF54">
    <property type="entry name" value="PHOSPHATASE SPAC5H10.03-RELATED"/>
    <property type="match status" value="1"/>
</dbReference>
<dbReference type="Proteomes" id="UP000315215">
    <property type="component" value="Chromosome"/>
</dbReference>
<keyword evidence="2" id="KW-1185">Reference proteome</keyword>
<dbReference type="GO" id="GO:0005737">
    <property type="term" value="C:cytoplasm"/>
    <property type="evidence" value="ECO:0007669"/>
    <property type="project" value="TreeGrafter"/>
</dbReference>
<sequence>MEFVFVRHGQGEHTLDIPNSLHISDPSLTEEGINQAKALREQLPLSPTDVLICSPVRRTLETMEIWSKGIDCKKIVSPLVSPRMFPQIPEGKTLPCDKMLSEETIKADFPDFHLDEEAESEWWIKGINKMSEEEFNLRGKAFIKRCKLMGTRRIFIVSHDGTITSYRKFITGNEFTRGDFPKETGIVKVNF</sequence>
<dbReference type="Pfam" id="PF00300">
    <property type="entry name" value="His_Phos_1"/>
    <property type="match status" value="1"/>
</dbReference>
<dbReference type="InterPro" id="IPR013078">
    <property type="entry name" value="His_Pase_superF_clade-1"/>
</dbReference>